<reference evidence="3 4" key="1">
    <citation type="journal article" date="2015" name="Sci. Rep.">
        <title>The genome of Leishmania panamensis: insights into genomics of the L. (Viannia) subgenus.</title>
        <authorList>
            <person name="Llanes A."/>
            <person name="Restrepo C.M."/>
            <person name="Vecchio G.D."/>
            <person name="Anguizola F.J."/>
            <person name="Lleonart R."/>
        </authorList>
    </citation>
    <scope>NUCLEOTIDE SEQUENCE [LARGE SCALE GENOMIC DNA]</scope>
    <source>
        <strain evidence="3 4">MHOM/PA/94/PSC-1</strain>
    </source>
</reference>
<dbReference type="EMBL" id="CP009388">
    <property type="protein sequence ID" value="AIN97348.1"/>
    <property type="molecule type" value="Genomic_DNA"/>
</dbReference>
<feature type="compositionally biased region" description="Polar residues" evidence="1">
    <location>
        <begin position="155"/>
        <end position="174"/>
    </location>
</feature>
<dbReference type="RefSeq" id="XP_010698001.1">
    <property type="nucleotide sequence ID" value="XM_010699699.1"/>
</dbReference>
<dbReference type="eggNOG" id="ENOG502RRSJ">
    <property type="taxonomic scope" value="Eukaryota"/>
</dbReference>
<evidence type="ECO:0000256" key="1">
    <source>
        <dbReference type="SAM" id="MobiDB-lite"/>
    </source>
</evidence>
<evidence type="ECO:0000313" key="4">
    <source>
        <dbReference type="Proteomes" id="UP000063063"/>
    </source>
</evidence>
<proteinExistence type="predicted"/>
<evidence type="ECO:0000256" key="2">
    <source>
        <dbReference type="SAM" id="Phobius"/>
    </source>
</evidence>
<keyword evidence="4" id="KW-1185">Reference proteome</keyword>
<dbReference type="OrthoDB" id="276202at2759"/>
<keyword evidence="2" id="KW-0812">Transmembrane</keyword>
<keyword evidence="2" id="KW-1133">Transmembrane helix</keyword>
<gene>
    <name evidence="3" type="ORF">LPMP_190060</name>
</gene>
<feature type="region of interest" description="Disordered" evidence="1">
    <location>
        <begin position="153"/>
        <end position="181"/>
    </location>
</feature>
<dbReference type="Proteomes" id="UP000063063">
    <property type="component" value="Chromosome 19"/>
</dbReference>
<sequence>MKPKAAQVRQQQSLNRRIKLEESAARVQQELFARQATMQGMGGGQQRNSIYGYAGHLAHNRDPNRGVITQAEWNELVERHEDSGRCFRYLFGILVLVAILLLTFSKYDEEYNIEVPQVESGKGFGEILNPNRAVDGRELEGYYHTLGVEGRLNLTPRTASPATDTPEENGSSAKIANDPDKMRRRENYQVRQQIKKTFHDHQEKYGQLVHCGRTCEAESKQVEFAYNKLTSQVDRELFGLLLDAKDTKSVRSTTPAQLKMKYEEKRKQILETEEDEEDRNMALEELKDAYEIIENPDARKYYLLYGAKPPEQMRHVSSRHGGWGQEMALGTYKYRIIIMWLEFLHQYIGLWGETAVLGCVVLFMLSRLPQALKDSQRILDELDLQDEHAEEEKRAAVQAQQSE</sequence>
<dbReference type="VEuPathDB" id="TriTrypDB:LPMP_190060"/>
<evidence type="ECO:0008006" key="5">
    <source>
        <dbReference type="Google" id="ProtNLM"/>
    </source>
</evidence>
<dbReference type="GeneID" id="22574060"/>
<dbReference type="KEGG" id="lpan:LPMP_190060"/>
<evidence type="ECO:0000313" key="3">
    <source>
        <dbReference type="EMBL" id="AIN97348.1"/>
    </source>
</evidence>
<dbReference type="VEuPathDB" id="TriTrypDB:LPAL13_190008900"/>
<accession>A0A088RN35</accession>
<protein>
    <recommendedName>
        <fullName evidence="5">J domain-containing protein</fullName>
    </recommendedName>
</protein>
<feature type="transmembrane region" description="Helical" evidence="2">
    <location>
        <begin position="344"/>
        <end position="365"/>
    </location>
</feature>
<name>A0A088RN35_LEIPA</name>
<keyword evidence="2" id="KW-0472">Membrane</keyword>
<organism evidence="3 4">
    <name type="scientific">Leishmania panamensis</name>
    <dbReference type="NCBI Taxonomy" id="5679"/>
    <lineage>
        <taxon>Eukaryota</taxon>
        <taxon>Discoba</taxon>
        <taxon>Euglenozoa</taxon>
        <taxon>Kinetoplastea</taxon>
        <taxon>Metakinetoplastina</taxon>
        <taxon>Trypanosomatida</taxon>
        <taxon>Trypanosomatidae</taxon>
        <taxon>Leishmaniinae</taxon>
        <taxon>Leishmania</taxon>
        <taxon>Leishmania guyanensis species complex</taxon>
    </lineage>
</organism>
<feature type="transmembrane region" description="Helical" evidence="2">
    <location>
        <begin position="86"/>
        <end position="104"/>
    </location>
</feature>
<dbReference type="AlphaFoldDB" id="A0A088RN35"/>